<evidence type="ECO:0000313" key="2">
    <source>
        <dbReference type="EMBL" id="CAA9239598.1"/>
    </source>
</evidence>
<sequence>TAARTTTTGTFSKVGSGSSAG</sequence>
<gene>
    <name evidence="2" type="ORF">AVDCRST_MAG93-1265</name>
</gene>
<feature type="region of interest" description="Disordered" evidence="1">
    <location>
        <begin position="1"/>
        <end position="21"/>
    </location>
</feature>
<feature type="non-terminal residue" evidence="2">
    <location>
        <position position="21"/>
    </location>
</feature>
<evidence type="ECO:0000256" key="1">
    <source>
        <dbReference type="SAM" id="MobiDB-lite"/>
    </source>
</evidence>
<feature type="non-terminal residue" evidence="2">
    <location>
        <position position="1"/>
    </location>
</feature>
<accession>A0A6J4I1Y9</accession>
<dbReference type="AlphaFoldDB" id="A0A6J4I1Y9"/>
<reference evidence="2" key="1">
    <citation type="submission" date="2020-02" db="EMBL/GenBank/DDBJ databases">
        <authorList>
            <person name="Meier V. D."/>
        </authorList>
    </citation>
    <scope>NUCLEOTIDE SEQUENCE</scope>
    <source>
        <strain evidence="2">AVDCRST_MAG93</strain>
    </source>
</reference>
<organism evidence="2">
    <name type="scientific">uncultured Chloroflexia bacterium</name>
    <dbReference type="NCBI Taxonomy" id="1672391"/>
    <lineage>
        <taxon>Bacteria</taxon>
        <taxon>Bacillati</taxon>
        <taxon>Chloroflexota</taxon>
        <taxon>Chloroflexia</taxon>
        <taxon>environmental samples</taxon>
    </lineage>
</organism>
<name>A0A6J4I1Y9_9CHLR</name>
<dbReference type="EMBL" id="CADCTR010000427">
    <property type="protein sequence ID" value="CAA9239598.1"/>
    <property type="molecule type" value="Genomic_DNA"/>
</dbReference>
<proteinExistence type="predicted"/>
<feature type="compositionally biased region" description="Polar residues" evidence="1">
    <location>
        <begin position="11"/>
        <end position="21"/>
    </location>
</feature>
<protein>
    <submittedName>
        <fullName evidence="2">Uncharacterized protein</fullName>
    </submittedName>
</protein>
<feature type="compositionally biased region" description="Low complexity" evidence="1">
    <location>
        <begin position="1"/>
        <end position="10"/>
    </location>
</feature>